<organism evidence="2 3">
    <name type="scientific">Anguilla anguilla</name>
    <name type="common">European freshwater eel</name>
    <name type="synonym">Muraena anguilla</name>
    <dbReference type="NCBI Taxonomy" id="7936"/>
    <lineage>
        <taxon>Eukaryota</taxon>
        <taxon>Metazoa</taxon>
        <taxon>Chordata</taxon>
        <taxon>Craniata</taxon>
        <taxon>Vertebrata</taxon>
        <taxon>Euteleostomi</taxon>
        <taxon>Actinopterygii</taxon>
        <taxon>Neopterygii</taxon>
        <taxon>Teleostei</taxon>
        <taxon>Anguilliformes</taxon>
        <taxon>Anguillidae</taxon>
        <taxon>Anguilla</taxon>
    </lineage>
</organism>
<feature type="compositionally biased region" description="Basic and acidic residues" evidence="1">
    <location>
        <begin position="129"/>
        <end position="153"/>
    </location>
</feature>
<proteinExistence type="predicted"/>
<feature type="compositionally biased region" description="Low complexity" evidence="1">
    <location>
        <begin position="159"/>
        <end position="168"/>
    </location>
</feature>
<feature type="compositionally biased region" description="Basic residues" evidence="1">
    <location>
        <begin position="1"/>
        <end position="12"/>
    </location>
</feature>
<evidence type="ECO:0000313" key="3">
    <source>
        <dbReference type="Proteomes" id="UP001044222"/>
    </source>
</evidence>
<protein>
    <submittedName>
        <fullName evidence="2">Uncharacterized protein</fullName>
    </submittedName>
</protein>
<feature type="compositionally biased region" description="Polar residues" evidence="1">
    <location>
        <begin position="56"/>
        <end position="69"/>
    </location>
</feature>
<evidence type="ECO:0000313" key="2">
    <source>
        <dbReference type="EMBL" id="KAG5833311.1"/>
    </source>
</evidence>
<comment type="caution">
    <text evidence="2">The sequence shown here is derived from an EMBL/GenBank/DDBJ whole genome shotgun (WGS) entry which is preliminary data.</text>
</comment>
<feature type="region of interest" description="Disordered" evidence="1">
    <location>
        <begin position="1"/>
        <end position="197"/>
    </location>
</feature>
<reference evidence="2" key="1">
    <citation type="submission" date="2021-01" db="EMBL/GenBank/DDBJ databases">
        <title>A chromosome-scale assembly of European eel, Anguilla anguilla.</title>
        <authorList>
            <person name="Henkel C."/>
            <person name="Jong-Raadsen S.A."/>
            <person name="Dufour S."/>
            <person name="Weltzien F.-A."/>
            <person name="Palstra A.P."/>
            <person name="Pelster B."/>
            <person name="Spaink H.P."/>
            <person name="Van Den Thillart G.E."/>
            <person name="Jansen H."/>
            <person name="Zahm M."/>
            <person name="Klopp C."/>
            <person name="Cedric C."/>
            <person name="Louis A."/>
            <person name="Berthelot C."/>
            <person name="Parey E."/>
            <person name="Roest Crollius H."/>
            <person name="Montfort J."/>
            <person name="Robinson-Rechavi M."/>
            <person name="Bucao C."/>
            <person name="Bouchez O."/>
            <person name="Gislard M."/>
            <person name="Lluch J."/>
            <person name="Milhes M."/>
            <person name="Lampietro C."/>
            <person name="Lopez Roques C."/>
            <person name="Donnadieu C."/>
            <person name="Braasch I."/>
            <person name="Desvignes T."/>
            <person name="Postlethwait J."/>
            <person name="Bobe J."/>
            <person name="Guiguen Y."/>
            <person name="Dirks R."/>
        </authorList>
    </citation>
    <scope>NUCLEOTIDE SEQUENCE</scope>
    <source>
        <strain evidence="2">Tag_6206</strain>
        <tissue evidence="2">Liver</tissue>
    </source>
</reference>
<accession>A0A9D3LML1</accession>
<gene>
    <name evidence="2" type="ORF">ANANG_G00274600</name>
</gene>
<feature type="compositionally biased region" description="Basic residues" evidence="1">
    <location>
        <begin position="39"/>
        <end position="50"/>
    </location>
</feature>
<dbReference type="AlphaFoldDB" id="A0A9D3LML1"/>
<dbReference type="Proteomes" id="UP001044222">
    <property type="component" value="Chromosome 16"/>
</dbReference>
<dbReference type="EMBL" id="JAFIRN010000016">
    <property type="protein sequence ID" value="KAG5833311.1"/>
    <property type="molecule type" value="Genomic_DNA"/>
</dbReference>
<name>A0A9D3LML1_ANGAN</name>
<feature type="compositionally biased region" description="Polar residues" evidence="1">
    <location>
        <begin position="89"/>
        <end position="120"/>
    </location>
</feature>
<evidence type="ECO:0000256" key="1">
    <source>
        <dbReference type="SAM" id="MobiDB-lite"/>
    </source>
</evidence>
<keyword evidence="3" id="KW-1185">Reference proteome</keyword>
<sequence>MAQGRTTRRGIRYRQDHRQDRRHHRYHGPSLQHNQNQQYRRRRGPRSRRDHRQDLQHQSNNNVTFNVNLHTGPPEPPRPPTESSASARQSTSAGPSGLSNQQQWRETTTRPLANEFQQSHLPGGSTDVLARDRTAQRELQRRRDPQRDLRDHPLPGPSLQHNPNQQSRQQHHRSRGGQLRGLQSETVDRISGTSETTGRVFNIDDVFKSMDSIFPE</sequence>